<name>A0A4U6UCH0_SETVI</name>
<organism evidence="1 2">
    <name type="scientific">Setaria viridis</name>
    <name type="common">Green bristlegrass</name>
    <name type="synonym">Setaria italica subsp. viridis</name>
    <dbReference type="NCBI Taxonomy" id="4556"/>
    <lineage>
        <taxon>Eukaryota</taxon>
        <taxon>Viridiplantae</taxon>
        <taxon>Streptophyta</taxon>
        <taxon>Embryophyta</taxon>
        <taxon>Tracheophyta</taxon>
        <taxon>Spermatophyta</taxon>
        <taxon>Magnoliopsida</taxon>
        <taxon>Liliopsida</taxon>
        <taxon>Poales</taxon>
        <taxon>Poaceae</taxon>
        <taxon>PACMAD clade</taxon>
        <taxon>Panicoideae</taxon>
        <taxon>Panicodae</taxon>
        <taxon>Paniceae</taxon>
        <taxon>Cenchrinae</taxon>
        <taxon>Setaria</taxon>
    </lineage>
</organism>
<dbReference type="EMBL" id="CM016556">
    <property type="protein sequence ID" value="TKW12154.1"/>
    <property type="molecule type" value="Genomic_DNA"/>
</dbReference>
<proteinExistence type="predicted"/>
<protein>
    <submittedName>
        <fullName evidence="1">Uncharacterized protein</fullName>
    </submittedName>
</protein>
<evidence type="ECO:0000313" key="2">
    <source>
        <dbReference type="Proteomes" id="UP000298652"/>
    </source>
</evidence>
<evidence type="ECO:0000313" key="1">
    <source>
        <dbReference type="EMBL" id="TKW12154.1"/>
    </source>
</evidence>
<sequence>MSKYTKIALKEIVSQMLWVYVFSNCGTSCEIVLNLFELFIL</sequence>
<dbReference type="AlphaFoldDB" id="A0A4U6UCH0"/>
<dbReference type="Gramene" id="TKW12154">
    <property type="protein sequence ID" value="TKW12154"/>
    <property type="gene ID" value="SEVIR_5G018433v2"/>
</dbReference>
<gene>
    <name evidence="1" type="ORF">SEVIR_5G018433v2</name>
</gene>
<accession>A0A4U6UCH0</accession>
<keyword evidence="2" id="KW-1185">Reference proteome</keyword>
<reference evidence="1" key="1">
    <citation type="submission" date="2019-03" db="EMBL/GenBank/DDBJ databases">
        <title>WGS assembly of Setaria viridis.</title>
        <authorList>
            <person name="Huang P."/>
            <person name="Jenkins J."/>
            <person name="Grimwood J."/>
            <person name="Barry K."/>
            <person name="Healey A."/>
            <person name="Mamidi S."/>
            <person name="Sreedasyam A."/>
            <person name="Shu S."/>
            <person name="Feldman M."/>
            <person name="Wu J."/>
            <person name="Yu Y."/>
            <person name="Chen C."/>
            <person name="Johnson J."/>
            <person name="Rokhsar D."/>
            <person name="Baxter I."/>
            <person name="Schmutz J."/>
            <person name="Brutnell T."/>
            <person name="Kellogg E."/>
        </authorList>
    </citation>
    <scope>NUCLEOTIDE SEQUENCE [LARGE SCALE GENOMIC DNA]</scope>
</reference>
<dbReference type="Proteomes" id="UP000298652">
    <property type="component" value="Chromosome 5"/>
</dbReference>